<feature type="domain" description="F-box" evidence="2">
    <location>
        <begin position="79"/>
        <end position="111"/>
    </location>
</feature>
<dbReference type="SUPFAM" id="SSF81383">
    <property type="entry name" value="F-box domain"/>
    <property type="match status" value="1"/>
</dbReference>
<comment type="caution">
    <text evidence="3">The sequence shown here is derived from an EMBL/GenBank/DDBJ whole genome shotgun (WGS) entry which is preliminary data.</text>
</comment>
<gene>
    <name evidence="3" type="ORF">BP5553_07949</name>
</gene>
<dbReference type="Proteomes" id="UP000254866">
    <property type="component" value="Unassembled WGS sequence"/>
</dbReference>
<accession>A0A370TFC8</accession>
<evidence type="ECO:0000259" key="2">
    <source>
        <dbReference type="Pfam" id="PF00646"/>
    </source>
</evidence>
<proteinExistence type="predicted"/>
<dbReference type="OrthoDB" id="4179303at2759"/>
<evidence type="ECO:0000256" key="1">
    <source>
        <dbReference type="SAM" id="MobiDB-lite"/>
    </source>
</evidence>
<feature type="region of interest" description="Disordered" evidence="1">
    <location>
        <begin position="555"/>
        <end position="617"/>
    </location>
</feature>
<sequence length="698" mass="81218">MTPSVAIYKPPAEVLDRILMLLAGDADWKLVSRRKMPVTTQQLATSFPEGGLRNMLNFRLVCRRFNDIYKLRFCPSPPILRLPKECLRNILDYLSPDPRDTNNFRLVNKRFDVIYRLRFHSSPAIFKLPAEVLDYILDYVAHKPRGMVKIENRSSLSLESFADIKTPNETNQLKNLRLVCRKFAELGLQRLFARFTTRFSLEGFEVLQKIAEQRHIATKVKRFTYMVPRFHLQDKAGFERLLQRQHAETENNLGRLNRELQRTERPRLERLQSEHTTMQIRARIKHSRHLESRILEAKQRADNQNRITEDGIDSRGLLFAFRVFRGLEQIRLLRLEDEHDANWARFLRDRHQAKFSWTRACEQAATALTLAFLQSNAKLRRFSCRFVDLGAPLSLTRSSKLAISKVVERLECLELQLVNDYRTDLDEELTRLSEFCRGVLSRTILLVGLHIGFGRYVSIPLEDIFHKMKWSNLRYIGIHMWCLNEWEIIRLLRRHPNLKAVRFRYIQLRSGSRWDNVLRVIRHEFEMKWISLFGIGYGSQDLGGVAFNYVDSDSDDMHLSDSEDADEETEDEAEASSSAQDASDSEDMVENQEVDEWEDSEGSNGTNNDDEASEDEQGNHNAFISDSAMVYHSTLPEPPITDVSRGILGNSPQCDCYEDLGDNGATVPRSQWKRWEHWAVRRCPRHNSRQSGEAVLSS</sequence>
<feature type="compositionally biased region" description="Acidic residues" evidence="1">
    <location>
        <begin position="583"/>
        <end position="601"/>
    </location>
</feature>
<dbReference type="InterPro" id="IPR036047">
    <property type="entry name" value="F-box-like_dom_sf"/>
</dbReference>
<dbReference type="RefSeq" id="XP_031866863.1">
    <property type="nucleotide sequence ID" value="XM_032016572.1"/>
</dbReference>
<dbReference type="GeneID" id="43600798"/>
<organism evidence="3 4">
    <name type="scientific">Venustampulla echinocandica</name>
    <dbReference type="NCBI Taxonomy" id="2656787"/>
    <lineage>
        <taxon>Eukaryota</taxon>
        <taxon>Fungi</taxon>
        <taxon>Dikarya</taxon>
        <taxon>Ascomycota</taxon>
        <taxon>Pezizomycotina</taxon>
        <taxon>Leotiomycetes</taxon>
        <taxon>Helotiales</taxon>
        <taxon>Pleuroascaceae</taxon>
        <taxon>Venustampulla</taxon>
    </lineage>
</organism>
<keyword evidence="4" id="KW-1185">Reference proteome</keyword>
<dbReference type="EMBL" id="NPIC01000008">
    <property type="protein sequence ID" value="RDL33581.1"/>
    <property type="molecule type" value="Genomic_DNA"/>
</dbReference>
<dbReference type="STRING" id="2656787.A0A370TFC8"/>
<evidence type="ECO:0000313" key="4">
    <source>
        <dbReference type="Proteomes" id="UP000254866"/>
    </source>
</evidence>
<reference evidence="3 4" key="1">
    <citation type="journal article" date="2018" name="IMA Fungus">
        <title>IMA Genome-F 9: Draft genome sequence of Annulohypoxylon stygium, Aspergillus mulundensis, Berkeleyomyces basicola (syn. Thielaviopsis basicola), Ceratocystis smalleyi, two Cercospora beticola strains, Coleophoma cylindrospora, Fusarium fracticaudum, Phialophora cf. hyalina, and Morchella septimelata.</title>
        <authorList>
            <person name="Wingfield B.D."/>
            <person name="Bills G.F."/>
            <person name="Dong Y."/>
            <person name="Huang W."/>
            <person name="Nel W.J."/>
            <person name="Swalarsk-Parry B.S."/>
            <person name="Vaghefi N."/>
            <person name="Wilken P.M."/>
            <person name="An Z."/>
            <person name="de Beer Z.W."/>
            <person name="De Vos L."/>
            <person name="Chen L."/>
            <person name="Duong T.A."/>
            <person name="Gao Y."/>
            <person name="Hammerbacher A."/>
            <person name="Kikkert J.R."/>
            <person name="Li Y."/>
            <person name="Li H."/>
            <person name="Li K."/>
            <person name="Li Q."/>
            <person name="Liu X."/>
            <person name="Ma X."/>
            <person name="Naidoo K."/>
            <person name="Pethybridge S.J."/>
            <person name="Sun J."/>
            <person name="Steenkamp E.T."/>
            <person name="van der Nest M.A."/>
            <person name="van Wyk S."/>
            <person name="Wingfield M.J."/>
            <person name="Xiong C."/>
            <person name="Yue Q."/>
            <person name="Zhang X."/>
        </authorList>
    </citation>
    <scope>NUCLEOTIDE SEQUENCE [LARGE SCALE GENOMIC DNA]</scope>
    <source>
        <strain evidence="3 4">BP 5553</strain>
    </source>
</reference>
<name>A0A370TFC8_9HELO</name>
<dbReference type="AlphaFoldDB" id="A0A370TFC8"/>
<dbReference type="Pfam" id="PF00646">
    <property type="entry name" value="F-box"/>
    <property type="match status" value="1"/>
</dbReference>
<dbReference type="InterPro" id="IPR001810">
    <property type="entry name" value="F-box_dom"/>
</dbReference>
<protein>
    <recommendedName>
        <fullName evidence="2">F-box domain-containing protein</fullName>
    </recommendedName>
</protein>
<feature type="compositionally biased region" description="Acidic residues" evidence="1">
    <location>
        <begin position="562"/>
        <end position="574"/>
    </location>
</feature>
<evidence type="ECO:0000313" key="3">
    <source>
        <dbReference type="EMBL" id="RDL33581.1"/>
    </source>
</evidence>